<comment type="caution">
    <text evidence="3">The sequence shown here is derived from an EMBL/GenBank/DDBJ whole genome shotgun (WGS) entry which is preliminary data.</text>
</comment>
<gene>
    <name evidence="3" type="primary">lsm12b</name>
    <name evidence="3" type="ORF">A0J61_10374</name>
</gene>
<evidence type="ECO:0000259" key="2">
    <source>
        <dbReference type="PROSITE" id="PS52001"/>
    </source>
</evidence>
<feature type="region of interest" description="Disordered" evidence="1">
    <location>
        <begin position="1"/>
        <end position="21"/>
    </location>
</feature>
<dbReference type="InParanoid" id="A0A1C7MXK9"/>
<dbReference type="PROSITE" id="PS52001">
    <property type="entry name" value="AD"/>
    <property type="match status" value="1"/>
</dbReference>
<proteinExistence type="predicted"/>
<keyword evidence="4" id="KW-1185">Reference proteome</keyword>
<dbReference type="InterPro" id="IPR019181">
    <property type="entry name" value="LSM12_ABD"/>
</dbReference>
<sequence length="154" mass="17421">MEEVATRQQKHHNNNTTHVNKKSLESMIGKMIKIKTASNEQLEEIISVHGESKKDEIYPIPLDRLKHREIETTKEFKNNIAKMGVGVTKEAQDIFNALSKTLPCRWSKDTIVVMDEILISPPYGVEDCKANATSAPLLARVKKVINKQLDRSLA</sequence>
<dbReference type="InterPro" id="IPR039683">
    <property type="entry name" value="Lsm12-like"/>
</dbReference>
<protein>
    <submittedName>
        <fullName evidence="3">Protein LSM12 B</fullName>
    </submittedName>
</protein>
<dbReference type="Proteomes" id="UP000093000">
    <property type="component" value="Unassembled WGS sequence"/>
</dbReference>
<dbReference type="InterPro" id="IPR047574">
    <property type="entry name" value="AD"/>
</dbReference>
<accession>A0A1C7MXK9</accession>
<feature type="domain" description="AD" evidence="2">
    <location>
        <begin position="58"/>
        <end position="153"/>
    </location>
</feature>
<evidence type="ECO:0000313" key="4">
    <source>
        <dbReference type="Proteomes" id="UP000093000"/>
    </source>
</evidence>
<dbReference type="AlphaFoldDB" id="A0A1C7MXK9"/>
<name>A0A1C7MXK9_9FUNG</name>
<reference evidence="3 4" key="1">
    <citation type="submission" date="2016-03" db="EMBL/GenBank/DDBJ databases">
        <title>Choanephora cucurbitarum.</title>
        <authorList>
            <person name="Min B."/>
            <person name="Park H."/>
            <person name="Park J.-H."/>
            <person name="Shin H.-D."/>
            <person name="Choi I.-G."/>
        </authorList>
    </citation>
    <scope>NUCLEOTIDE SEQUENCE [LARGE SCALE GENOMIC DNA]</scope>
    <source>
        <strain evidence="3 4">KUS-F28377</strain>
    </source>
</reference>
<dbReference type="Pfam" id="PF09793">
    <property type="entry name" value="AD"/>
    <property type="match status" value="1"/>
</dbReference>
<dbReference type="PANTHER" id="PTHR13542">
    <property type="entry name" value="LSM12 HOMOLOG"/>
    <property type="match status" value="1"/>
</dbReference>
<organism evidence="3 4">
    <name type="scientific">Choanephora cucurbitarum</name>
    <dbReference type="NCBI Taxonomy" id="101091"/>
    <lineage>
        <taxon>Eukaryota</taxon>
        <taxon>Fungi</taxon>
        <taxon>Fungi incertae sedis</taxon>
        <taxon>Mucoromycota</taxon>
        <taxon>Mucoromycotina</taxon>
        <taxon>Mucoromycetes</taxon>
        <taxon>Mucorales</taxon>
        <taxon>Mucorineae</taxon>
        <taxon>Choanephoraceae</taxon>
        <taxon>Choanephoroideae</taxon>
        <taxon>Choanephora</taxon>
    </lineage>
</organism>
<dbReference type="EMBL" id="LUGH01001141">
    <property type="protein sequence ID" value="OBZ81577.1"/>
    <property type="molecule type" value="Genomic_DNA"/>
</dbReference>
<dbReference type="SMART" id="SM00995">
    <property type="entry name" value="AD"/>
    <property type="match status" value="1"/>
</dbReference>
<dbReference type="STRING" id="101091.A0A1C7MXK9"/>
<evidence type="ECO:0000256" key="1">
    <source>
        <dbReference type="SAM" id="MobiDB-lite"/>
    </source>
</evidence>
<evidence type="ECO:0000313" key="3">
    <source>
        <dbReference type="EMBL" id="OBZ81577.1"/>
    </source>
</evidence>
<dbReference type="OrthoDB" id="1057137at2759"/>